<accession>G7VGP6</accession>
<gene>
    <name evidence="1" type="ORF">P186_1736</name>
</gene>
<dbReference type="KEGG" id="pyr:P186_1736"/>
<proteinExistence type="predicted"/>
<dbReference type="OrthoDB" id="29239at2157"/>
<dbReference type="BioCyc" id="PSP1104324:GJSN-1702-MONOMER"/>
<name>G7VGP6_9CREN</name>
<keyword evidence="2" id="KW-1185">Reference proteome</keyword>
<reference evidence="1 2" key="1">
    <citation type="journal article" date="2012" name="J. Bacteriol.">
        <title>Complete genome sequence of strain 1860, a crenarchaeon of the genus pyrobaculum able to grow with various electron acceptors.</title>
        <authorList>
            <person name="Mardanov A.V."/>
            <person name="Gumerov V.M."/>
            <person name="Slobodkina G.B."/>
            <person name="Beletsky A.V."/>
            <person name="Bonch-Osmolovskaya E.A."/>
            <person name="Ravin N.V."/>
            <person name="Skryabin K.G."/>
        </authorList>
    </citation>
    <scope>NUCLEOTIDE SEQUENCE [LARGE SCALE GENOMIC DNA]</scope>
    <source>
        <strain evidence="1 2">1860</strain>
    </source>
</reference>
<dbReference type="AlphaFoldDB" id="G7VGP6"/>
<evidence type="ECO:0000313" key="1">
    <source>
        <dbReference type="EMBL" id="AET33146.1"/>
    </source>
</evidence>
<dbReference type="RefSeq" id="WP_014288971.1">
    <property type="nucleotide sequence ID" value="NC_016645.1"/>
</dbReference>
<dbReference type="GeneID" id="11596233"/>
<organism evidence="1 2">
    <name type="scientific">Pyrobaculum ferrireducens</name>
    <dbReference type="NCBI Taxonomy" id="1104324"/>
    <lineage>
        <taxon>Archaea</taxon>
        <taxon>Thermoproteota</taxon>
        <taxon>Thermoprotei</taxon>
        <taxon>Thermoproteales</taxon>
        <taxon>Thermoproteaceae</taxon>
        <taxon>Pyrobaculum</taxon>
    </lineage>
</organism>
<dbReference type="EMBL" id="CP003098">
    <property type="protein sequence ID" value="AET33146.1"/>
    <property type="molecule type" value="Genomic_DNA"/>
</dbReference>
<protein>
    <submittedName>
        <fullName evidence="1">Uncharacterized protein</fullName>
    </submittedName>
</protein>
<dbReference type="eggNOG" id="arCOG07059">
    <property type="taxonomic scope" value="Archaea"/>
</dbReference>
<evidence type="ECO:0000313" key="2">
    <source>
        <dbReference type="Proteomes" id="UP000005867"/>
    </source>
</evidence>
<dbReference type="STRING" id="1104324.P186_1736"/>
<sequence>MDIAALIQLIADLLPFLHWPKAAAIYAYREGGDIVVCIDGAPRELNLMYIDVGGYHLPPSAVAGHGEVKHTENEVVIPKRSHGALVIREAPPAERVALVTQHGVYELKVAEEGYCPYVEERRGV</sequence>
<dbReference type="Proteomes" id="UP000005867">
    <property type="component" value="Chromosome"/>
</dbReference>
<dbReference type="HOGENOM" id="CLU_1998830_0_0_2"/>